<dbReference type="AlphaFoldDB" id="A0A922MJ19"/>
<keyword evidence="2" id="KW-1133">Transmembrane helix</keyword>
<dbReference type="Proteomes" id="UP000814243">
    <property type="component" value="Unassembled WGS sequence"/>
</dbReference>
<feature type="transmembrane region" description="Helical" evidence="2">
    <location>
        <begin position="21"/>
        <end position="37"/>
    </location>
</feature>
<organism evidence="3 4">
    <name type="scientific">Spodoptera exigua</name>
    <name type="common">Beet armyworm</name>
    <name type="synonym">Noctua fulgens</name>
    <dbReference type="NCBI Taxonomy" id="7107"/>
    <lineage>
        <taxon>Eukaryota</taxon>
        <taxon>Metazoa</taxon>
        <taxon>Ecdysozoa</taxon>
        <taxon>Arthropoda</taxon>
        <taxon>Hexapoda</taxon>
        <taxon>Insecta</taxon>
        <taxon>Pterygota</taxon>
        <taxon>Neoptera</taxon>
        <taxon>Endopterygota</taxon>
        <taxon>Lepidoptera</taxon>
        <taxon>Glossata</taxon>
        <taxon>Ditrysia</taxon>
        <taxon>Noctuoidea</taxon>
        <taxon>Noctuidae</taxon>
        <taxon>Amphipyrinae</taxon>
        <taxon>Spodoptera</taxon>
    </lineage>
</organism>
<gene>
    <name evidence="3" type="ORF">HF086_016876</name>
</gene>
<dbReference type="InterPro" id="IPR009947">
    <property type="entry name" value="NDUA7"/>
</dbReference>
<name>A0A922MJ19_SPOEX</name>
<feature type="region of interest" description="Disordered" evidence="1">
    <location>
        <begin position="57"/>
        <end position="92"/>
    </location>
</feature>
<evidence type="ECO:0000256" key="2">
    <source>
        <dbReference type="SAM" id="Phobius"/>
    </source>
</evidence>
<comment type="caution">
    <text evidence="3">The sequence shown here is derived from an EMBL/GenBank/DDBJ whole genome shotgun (WGS) entry which is preliminary data.</text>
</comment>
<evidence type="ECO:0000313" key="4">
    <source>
        <dbReference type="Proteomes" id="UP000814243"/>
    </source>
</evidence>
<protein>
    <submittedName>
        <fullName evidence="3">Uncharacterized protein</fullName>
    </submittedName>
</protein>
<evidence type="ECO:0000313" key="3">
    <source>
        <dbReference type="EMBL" id="KAH9636937.1"/>
    </source>
</evidence>
<dbReference type="Pfam" id="PF07347">
    <property type="entry name" value="CI-B14_5a"/>
    <property type="match status" value="1"/>
</dbReference>
<dbReference type="GO" id="GO:0005743">
    <property type="term" value="C:mitochondrial inner membrane"/>
    <property type="evidence" value="ECO:0007669"/>
    <property type="project" value="InterPro"/>
</dbReference>
<dbReference type="GO" id="GO:0042773">
    <property type="term" value="P:ATP synthesis coupled electron transport"/>
    <property type="evidence" value="ECO:0007669"/>
    <property type="project" value="InterPro"/>
</dbReference>
<sequence length="92" mass="10313">MSKAKVALRDISPVMQKLRDFLLGVSINCFVLVYYVTGKGNILMRYAFEPLVAARTQPPPQIPDGSSHKAPKQAANVRPTPGPVYQWDKHYE</sequence>
<evidence type="ECO:0000256" key="1">
    <source>
        <dbReference type="SAM" id="MobiDB-lite"/>
    </source>
</evidence>
<accession>A0A922MJ19</accession>
<dbReference type="EMBL" id="JACEFF010000467">
    <property type="protein sequence ID" value="KAH9636937.1"/>
    <property type="molecule type" value="Genomic_DNA"/>
</dbReference>
<proteinExistence type="predicted"/>
<reference evidence="3" key="1">
    <citation type="journal article" date="2021" name="G3 (Bethesda)">
        <title>Genome and transcriptome analysis of the beet armyworm Spodoptera exigua reveals targets for pest control. .</title>
        <authorList>
            <person name="Simon S."/>
            <person name="Breeschoten T."/>
            <person name="Jansen H.J."/>
            <person name="Dirks R.P."/>
            <person name="Schranz M.E."/>
            <person name="Ros V.I.D."/>
        </authorList>
    </citation>
    <scope>NUCLEOTIDE SEQUENCE</scope>
    <source>
        <strain evidence="3">TB_SE_WUR_2020</strain>
    </source>
</reference>
<keyword evidence="2" id="KW-0472">Membrane</keyword>
<keyword evidence="2" id="KW-0812">Transmembrane</keyword>